<dbReference type="Proteomes" id="UP001586593">
    <property type="component" value="Unassembled WGS sequence"/>
</dbReference>
<sequence length="286" mass="30117">MARKLKLPLGLLLAQAVRQAACSFSLDVSGPDWDFTTQDLANTTSTRCAAAYSAAIDCDETLLGIVASMRPAFRPTAADLDRTCVPSCSRSLDAYVAGVKAACDQPGDRALISIPHTNDAEPGPPVALIGEIFQYNLLWACSKNDTGYCYLTYADGPDWAKTDFPCSDGCAIQFYTNAHDSPGALYTFLYYFLTNETDDEGGRYAEGWRTVERCEGKAVDDGVDGASGTTTAGLSVPTTSTMSGTAQVGSVTGSGTATTPTPTKSSGSLSRMLPSVGWIVAMGLML</sequence>
<dbReference type="EMBL" id="JAZHXJ010000531">
    <property type="protein sequence ID" value="KAL1858210.1"/>
    <property type="molecule type" value="Genomic_DNA"/>
</dbReference>
<feature type="region of interest" description="Disordered" evidence="1">
    <location>
        <begin position="222"/>
        <end position="269"/>
    </location>
</feature>
<evidence type="ECO:0000256" key="1">
    <source>
        <dbReference type="SAM" id="MobiDB-lite"/>
    </source>
</evidence>
<comment type="caution">
    <text evidence="3">The sequence shown here is derived from an EMBL/GenBank/DDBJ whole genome shotgun (WGS) entry which is preliminary data.</text>
</comment>
<evidence type="ECO:0000256" key="2">
    <source>
        <dbReference type="SAM" id="SignalP"/>
    </source>
</evidence>
<accession>A0ABR3WCM4</accession>
<organism evidence="3 4">
    <name type="scientific">Phialemonium thermophilum</name>
    <dbReference type="NCBI Taxonomy" id="223376"/>
    <lineage>
        <taxon>Eukaryota</taxon>
        <taxon>Fungi</taxon>
        <taxon>Dikarya</taxon>
        <taxon>Ascomycota</taxon>
        <taxon>Pezizomycotina</taxon>
        <taxon>Sordariomycetes</taxon>
        <taxon>Sordariomycetidae</taxon>
        <taxon>Cephalothecales</taxon>
        <taxon>Cephalothecaceae</taxon>
        <taxon>Phialemonium</taxon>
    </lineage>
</organism>
<feature type="compositionally biased region" description="Polar residues" evidence="1">
    <location>
        <begin position="227"/>
        <end position="248"/>
    </location>
</feature>
<feature type="chain" id="PRO_5045439075" evidence="2">
    <location>
        <begin position="23"/>
        <end position="286"/>
    </location>
</feature>
<proteinExistence type="predicted"/>
<feature type="compositionally biased region" description="Low complexity" evidence="1">
    <location>
        <begin position="249"/>
        <end position="269"/>
    </location>
</feature>
<protein>
    <submittedName>
        <fullName evidence="3">Uncharacterized protein</fullName>
    </submittedName>
</protein>
<gene>
    <name evidence="3" type="ORF">VTK73DRAFT_7908</name>
</gene>
<keyword evidence="4" id="KW-1185">Reference proteome</keyword>
<reference evidence="3 4" key="1">
    <citation type="journal article" date="2024" name="Commun. Biol.">
        <title>Comparative genomic analysis of thermophilic fungi reveals convergent evolutionary adaptations and gene losses.</title>
        <authorList>
            <person name="Steindorff A.S."/>
            <person name="Aguilar-Pontes M.V."/>
            <person name="Robinson A.J."/>
            <person name="Andreopoulos B."/>
            <person name="LaButti K."/>
            <person name="Kuo A."/>
            <person name="Mondo S."/>
            <person name="Riley R."/>
            <person name="Otillar R."/>
            <person name="Haridas S."/>
            <person name="Lipzen A."/>
            <person name="Grimwood J."/>
            <person name="Schmutz J."/>
            <person name="Clum A."/>
            <person name="Reid I.D."/>
            <person name="Moisan M.C."/>
            <person name="Butler G."/>
            <person name="Nguyen T.T.M."/>
            <person name="Dewar K."/>
            <person name="Conant G."/>
            <person name="Drula E."/>
            <person name="Henrissat B."/>
            <person name="Hansel C."/>
            <person name="Singer S."/>
            <person name="Hutchinson M.I."/>
            <person name="de Vries R.P."/>
            <person name="Natvig D.O."/>
            <person name="Powell A.J."/>
            <person name="Tsang A."/>
            <person name="Grigoriev I.V."/>
        </authorList>
    </citation>
    <scope>NUCLEOTIDE SEQUENCE [LARGE SCALE GENOMIC DNA]</scope>
    <source>
        <strain evidence="3 4">ATCC 24622</strain>
    </source>
</reference>
<keyword evidence="2" id="KW-0732">Signal</keyword>
<evidence type="ECO:0000313" key="3">
    <source>
        <dbReference type="EMBL" id="KAL1858210.1"/>
    </source>
</evidence>
<evidence type="ECO:0000313" key="4">
    <source>
        <dbReference type="Proteomes" id="UP001586593"/>
    </source>
</evidence>
<feature type="signal peptide" evidence="2">
    <location>
        <begin position="1"/>
        <end position="22"/>
    </location>
</feature>
<name>A0ABR3WCM4_9PEZI</name>